<comment type="similarity">
    <text evidence="1">Belongs to the BolA/IbaG family.</text>
</comment>
<reference evidence="2 3" key="1">
    <citation type="journal article" date="2015" name="Parasit. Vectors">
        <title>Draft genome of the scabies mite.</title>
        <authorList>
            <person name="Rider S.D.Jr."/>
            <person name="Morgan M.S."/>
            <person name="Arlian L.G."/>
        </authorList>
    </citation>
    <scope>NUCLEOTIDE SEQUENCE [LARGE SCALE GENOMIC DNA]</scope>
    <source>
        <strain evidence="2">Arlian Lab</strain>
    </source>
</reference>
<dbReference type="GO" id="GO:0005634">
    <property type="term" value="C:nucleus"/>
    <property type="evidence" value="ECO:0007669"/>
    <property type="project" value="TreeGrafter"/>
</dbReference>
<dbReference type="Gene3D" id="3.30.300.90">
    <property type="entry name" value="BolA-like"/>
    <property type="match status" value="1"/>
</dbReference>
<name>A0A131ZT34_SARSC</name>
<evidence type="ECO:0000313" key="2">
    <source>
        <dbReference type="EMBL" id="KPL94047.1"/>
    </source>
</evidence>
<dbReference type="Pfam" id="PF01722">
    <property type="entry name" value="BolA"/>
    <property type="match status" value="1"/>
</dbReference>
<dbReference type="Proteomes" id="UP000616769">
    <property type="component" value="Unassembled WGS sequence"/>
</dbReference>
<evidence type="ECO:0000313" key="3">
    <source>
        <dbReference type="Proteomes" id="UP000616769"/>
    </source>
</evidence>
<dbReference type="GO" id="GO:0005829">
    <property type="term" value="C:cytosol"/>
    <property type="evidence" value="ECO:0007669"/>
    <property type="project" value="TreeGrafter"/>
</dbReference>
<dbReference type="SUPFAM" id="SSF82657">
    <property type="entry name" value="BolA-like"/>
    <property type="match status" value="1"/>
</dbReference>
<organism evidence="2 3">
    <name type="scientific">Sarcoptes scabiei</name>
    <name type="common">Itch mite</name>
    <name type="synonym">Acarus scabiei</name>
    <dbReference type="NCBI Taxonomy" id="52283"/>
    <lineage>
        <taxon>Eukaryota</taxon>
        <taxon>Metazoa</taxon>
        <taxon>Ecdysozoa</taxon>
        <taxon>Arthropoda</taxon>
        <taxon>Chelicerata</taxon>
        <taxon>Arachnida</taxon>
        <taxon>Acari</taxon>
        <taxon>Acariformes</taxon>
        <taxon>Sarcoptiformes</taxon>
        <taxon>Astigmata</taxon>
        <taxon>Psoroptidia</taxon>
        <taxon>Sarcoptoidea</taxon>
        <taxon>Sarcoptidae</taxon>
        <taxon>Sarcoptinae</taxon>
        <taxon>Sarcoptes</taxon>
    </lineage>
</organism>
<dbReference type="InterPro" id="IPR002634">
    <property type="entry name" value="BolA"/>
</dbReference>
<dbReference type="GO" id="GO:0051604">
    <property type="term" value="P:protein maturation"/>
    <property type="evidence" value="ECO:0007669"/>
    <property type="project" value="InterPro"/>
</dbReference>
<gene>
    <name evidence="2" type="ORF">QR98_0001100</name>
</gene>
<protein>
    <submittedName>
        <fullName evidence="2">BolA-like protein</fullName>
    </submittedName>
</protein>
<dbReference type="PIRSF" id="PIRSF003113">
    <property type="entry name" value="BolA"/>
    <property type="match status" value="1"/>
</dbReference>
<sequence length="89" mass="10124">MMKITCEHLESVLKQKLEAIHVKIEDVSDGCGAKFIAQIVSSKFEGLSLLEQHRLVNETIASEMNSIHSFRMKTLTPQKFFELQSQSTQ</sequence>
<accession>A0A131ZT34</accession>
<dbReference type="EMBL" id="JXLN01000003">
    <property type="protein sequence ID" value="KPL94047.1"/>
    <property type="molecule type" value="Genomic_DNA"/>
</dbReference>
<dbReference type="InterPro" id="IPR036065">
    <property type="entry name" value="BolA-like_sf"/>
</dbReference>
<dbReference type="AlphaFoldDB" id="A0A131ZT34"/>
<dbReference type="PANTHER" id="PTHR12735:SF27">
    <property type="entry name" value="BOLA-LIKE PROTEIN 2"/>
    <property type="match status" value="1"/>
</dbReference>
<dbReference type="GO" id="GO:0006879">
    <property type="term" value="P:intracellular iron ion homeostasis"/>
    <property type="evidence" value="ECO:0007669"/>
    <property type="project" value="InterPro"/>
</dbReference>
<proteinExistence type="inferred from homology"/>
<comment type="caution">
    <text evidence="2">The sequence shown here is derived from an EMBL/GenBank/DDBJ whole genome shotgun (WGS) entry which is preliminary data.</text>
</comment>
<dbReference type="GO" id="GO:0051537">
    <property type="term" value="F:2 iron, 2 sulfur cluster binding"/>
    <property type="evidence" value="ECO:0007669"/>
    <property type="project" value="InterPro"/>
</dbReference>
<dbReference type="PANTHER" id="PTHR12735">
    <property type="entry name" value="BOLA-LIKE PROTEIN-RELATED"/>
    <property type="match status" value="1"/>
</dbReference>
<dbReference type="VEuPathDB" id="VectorBase:SSCA004208"/>
<evidence type="ECO:0000256" key="1">
    <source>
        <dbReference type="RuleBase" id="RU003860"/>
    </source>
</evidence>
<dbReference type="InterPro" id="IPR045115">
    <property type="entry name" value="BOL2"/>
</dbReference>